<accession>A0A174S4R1</accession>
<sequence length="96" mass="9883">MMEIGACRIIGTYTTKTNAAVAASPTKCSITNTKISNSYIAASCGTDSSVSLLNLTGTGNDIGMSANNGVVRYNGTLFDSTTLKSMAVGGQILQCY</sequence>
<dbReference type="RefSeq" id="WP_162612440.1">
    <property type="nucleotide sequence ID" value="NZ_CABIWA010000026.1"/>
</dbReference>
<evidence type="ECO:0000313" key="2">
    <source>
        <dbReference type="Proteomes" id="UP000095765"/>
    </source>
</evidence>
<proteinExistence type="predicted"/>
<organism evidence="1 2">
    <name type="scientific">Anaerotruncus colihominis</name>
    <dbReference type="NCBI Taxonomy" id="169435"/>
    <lineage>
        <taxon>Bacteria</taxon>
        <taxon>Bacillati</taxon>
        <taxon>Bacillota</taxon>
        <taxon>Clostridia</taxon>
        <taxon>Eubacteriales</taxon>
        <taxon>Oscillospiraceae</taxon>
        <taxon>Anaerotruncus</taxon>
    </lineage>
</organism>
<protein>
    <submittedName>
        <fullName evidence="1">Uncharacterized protein</fullName>
    </submittedName>
</protein>
<name>A0A174S4R1_9FIRM</name>
<reference evidence="1 2" key="1">
    <citation type="submission" date="2015-09" db="EMBL/GenBank/DDBJ databases">
        <authorList>
            <consortium name="Pathogen Informatics"/>
        </authorList>
    </citation>
    <scope>NUCLEOTIDE SEQUENCE [LARGE SCALE GENOMIC DNA]</scope>
    <source>
        <strain evidence="1 2">2789STDY5834939</strain>
    </source>
</reference>
<evidence type="ECO:0000313" key="1">
    <source>
        <dbReference type="EMBL" id="CUP92914.1"/>
    </source>
</evidence>
<gene>
    <name evidence="1" type="ORF">ERS852551_02426</name>
</gene>
<dbReference type="Proteomes" id="UP000095765">
    <property type="component" value="Unassembled WGS sequence"/>
</dbReference>
<dbReference type="EMBL" id="CZBE01000017">
    <property type="protein sequence ID" value="CUP92914.1"/>
    <property type="molecule type" value="Genomic_DNA"/>
</dbReference>
<dbReference type="AlphaFoldDB" id="A0A174S4R1"/>